<dbReference type="InterPro" id="IPR037151">
    <property type="entry name" value="AlkB-like_sf"/>
</dbReference>
<name>D7REJ5_9AVES</name>
<dbReference type="PANTHER" id="PTHR31291:SF2">
    <property type="entry name" value="ALPHA-KETOGLUTARATE-DEPENDENT DIOXYGENASE FTO"/>
    <property type="match status" value="1"/>
</dbReference>
<dbReference type="GO" id="GO:0035516">
    <property type="term" value="F:broad specificity oxidative DNA demethylase activity"/>
    <property type="evidence" value="ECO:0007669"/>
    <property type="project" value="InterPro"/>
</dbReference>
<dbReference type="InterPro" id="IPR032868">
    <property type="entry name" value="FTO"/>
</dbReference>
<evidence type="ECO:0000313" key="3">
    <source>
        <dbReference type="EMBL" id="ADH51654.1"/>
    </source>
</evidence>
<accession>D7REJ5</accession>
<evidence type="ECO:0000256" key="1">
    <source>
        <dbReference type="ARBA" id="ARBA00001954"/>
    </source>
</evidence>
<dbReference type="Pfam" id="PF12933">
    <property type="entry name" value="FTO_NTD"/>
    <property type="match status" value="1"/>
</dbReference>
<dbReference type="InterPro" id="IPR024367">
    <property type="entry name" value="FTO_cat_dom"/>
</dbReference>
<comment type="cofactor">
    <cofactor evidence="1">
        <name>Fe(2+)</name>
        <dbReference type="ChEBI" id="CHEBI:29033"/>
    </cofactor>
</comment>
<dbReference type="AlphaFoldDB" id="D7REJ5"/>
<dbReference type="Gene3D" id="2.60.120.590">
    <property type="entry name" value="Alpha-ketoglutarate-dependent dioxygenase AlkB-like"/>
    <property type="match status" value="1"/>
</dbReference>
<dbReference type="GO" id="GO:0008198">
    <property type="term" value="F:ferrous iron binding"/>
    <property type="evidence" value="ECO:0007669"/>
    <property type="project" value="TreeGrafter"/>
</dbReference>
<organism evidence="3">
    <name type="scientific">Anser anser</name>
    <name type="common">Domestic goose</name>
    <dbReference type="NCBI Taxonomy" id="8843"/>
    <lineage>
        <taxon>Eukaryota</taxon>
        <taxon>Metazoa</taxon>
        <taxon>Chordata</taxon>
        <taxon>Craniata</taxon>
        <taxon>Vertebrata</taxon>
        <taxon>Euteleostomi</taxon>
        <taxon>Archelosauria</taxon>
        <taxon>Archosauria</taxon>
        <taxon>Dinosauria</taxon>
        <taxon>Saurischia</taxon>
        <taxon>Theropoda</taxon>
        <taxon>Coelurosauria</taxon>
        <taxon>Aves</taxon>
        <taxon>Neognathae</taxon>
        <taxon>Galloanserae</taxon>
        <taxon>Anseriformes</taxon>
        <taxon>Anatidae</taxon>
        <taxon>Anserinae</taxon>
        <taxon>Anser</taxon>
    </lineage>
</organism>
<protein>
    <submittedName>
        <fullName evidence="3">FTO isoform 3</fullName>
    </submittedName>
</protein>
<dbReference type="EMBL" id="HM050385">
    <property type="protein sequence ID" value="ADH51654.1"/>
    <property type="molecule type" value="mRNA"/>
</dbReference>
<dbReference type="GO" id="GO:1990931">
    <property type="term" value="F:mRNA N6-methyladenosine dioxygenase activity"/>
    <property type="evidence" value="ECO:0007669"/>
    <property type="project" value="TreeGrafter"/>
</dbReference>
<feature type="domain" description="Alpha-ketoglutarate-dependent dioxygenase FTO catalytic" evidence="2">
    <location>
        <begin position="35"/>
        <end position="65"/>
    </location>
</feature>
<evidence type="ECO:0000259" key="2">
    <source>
        <dbReference type="Pfam" id="PF12933"/>
    </source>
</evidence>
<dbReference type="PANTHER" id="PTHR31291">
    <property type="entry name" value="ALPHA-KETOGLUTARATE-DEPENDENT DIOXYGENASE FTO"/>
    <property type="match status" value="1"/>
</dbReference>
<dbReference type="GO" id="GO:0040014">
    <property type="term" value="P:regulation of multicellular organism growth"/>
    <property type="evidence" value="ECO:0007669"/>
    <property type="project" value="InterPro"/>
</dbReference>
<reference evidence="3" key="1">
    <citation type="submission" date="2010-03" db="EMBL/GenBank/DDBJ databases">
        <title>The structure and function of FTO gene in birds.</title>
        <authorList>
            <person name="Jia X."/>
            <person name="Nie Q."/>
            <person name="Han L."/>
            <person name="Ouyang H."/>
            <person name="Zhou X."/>
            <person name="Zhang X."/>
        </authorList>
    </citation>
    <scope>NUCLEOTIDE SEQUENCE</scope>
</reference>
<sequence length="73" mass="8678">MKRRAGEREKELKKKKLLEELGEGRLPYMTPADADFHQLWKTKYSKLVFRKSDTVPEELHQMVHQLKKLLIGT</sequence>
<dbReference type="GO" id="GO:0042245">
    <property type="term" value="P:RNA repair"/>
    <property type="evidence" value="ECO:0007669"/>
    <property type="project" value="InterPro"/>
</dbReference>
<dbReference type="GO" id="GO:0006307">
    <property type="term" value="P:DNA alkylation repair"/>
    <property type="evidence" value="ECO:0007669"/>
    <property type="project" value="InterPro"/>
</dbReference>
<proteinExistence type="evidence at transcript level"/>